<dbReference type="SUPFAM" id="SSF52833">
    <property type="entry name" value="Thioredoxin-like"/>
    <property type="match status" value="1"/>
</dbReference>
<evidence type="ECO:0000256" key="1">
    <source>
        <dbReference type="ARBA" id="ARBA00023284"/>
    </source>
</evidence>
<evidence type="ECO:0000256" key="2">
    <source>
        <dbReference type="SAM" id="MobiDB-lite"/>
    </source>
</evidence>
<dbReference type="AlphaFoldDB" id="A0A061AEA5"/>
<proteinExistence type="predicted"/>
<organism evidence="3">
    <name type="scientific">Rhodotorula toruloides</name>
    <name type="common">Yeast</name>
    <name type="synonym">Rhodosporidium toruloides</name>
    <dbReference type="NCBI Taxonomy" id="5286"/>
    <lineage>
        <taxon>Eukaryota</taxon>
        <taxon>Fungi</taxon>
        <taxon>Dikarya</taxon>
        <taxon>Basidiomycota</taxon>
        <taxon>Pucciniomycotina</taxon>
        <taxon>Microbotryomycetes</taxon>
        <taxon>Sporidiobolales</taxon>
        <taxon>Sporidiobolaceae</taxon>
        <taxon>Rhodotorula</taxon>
    </lineage>
</organism>
<name>A0A061AEA5_RHOTO</name>
<dbReference type="PANTHER" id="PTHR36417:SF2">
    <property type="entry name" value="SELENOPROTEIN DOMAIN PROTEIN (AFU_ORTHOLOGUE AFUA_1G05220)"/>
    <property type="match status" value="1"/>
</dbReference>
<feature type="region of interest" description="Disordered" evidence="2">
    <location>
        <begin position="162"/>
        <end position="245"/>
    </location>
</feature>
<dbReference type="InterPro" id="IPR011893">
    <property type="entry name" value="Selenoprotein_Rdx-typ"/>
</dbReference>
<keyword evidence="1" id="KW-0676">Redox-active center</keyword>
<dbReference type="OrthoDB" id="60822at2759"/>
<gene>
    <name evidence="3" type="ORF">RHTO0S_01e09626g</name>
</gene>
<feature type="compositionally biased region" description="Low complexity" evidence="2">
    <location>
        <begin position="10"/>
        <end position="30"/>
    </location>
</feature>
<feature type="region of interest" description="Disordered" evidence="2">
    <location>
        <begin position="1"/>
        <end position="54"/>
    </location>
</feature>
<dbReference type="Pfam" id="PF10262">
    <property type="entry name" value="Rdx"/>
    <property type="match status" value="1"/>
</dbReference>
<dbReference type="PANTHER" id="PTHR36417">
    <property type="entry name" value="SELENOPROTEIN DOMAIN PROTEIN (AFU_ORTHOLOGUE AFUA_1G05220)"/>
    <property type="match status" value="1"/>
</dbReference>
<reference evidence="3" key="1">
    <citation type="journal article" date="2014" name="Genome Announc.">
        <title>Draft genome sequence of Rhodosporidium toruloides CECT1137, an oleaginous yeast of biotechnological interest.</title>
        <authorList>
            <person name="Morin N."/>
            <person name="Calcas X."/>
            <person name="Devillers H."/>
            <person name="Durrens P."/>
            <person name="Sherman D.J."/>
            <person name="Nicaud J.-M."/>
            <person name="Neuveglise C."/>
        </authorList>
    </citation>
    <scope>NUCLEOTIDE SEQUENCE</scope>
    <source>
        <strain evidence="3">CECT1137</strain>
    </source>
</reference>
<protein>
    <submittedName>
        <fullName evidence="3">RHTO0S01e09626g1_1</fullName>
    </submittedName>
</protein>
<feature type="compositionally biased region" description="Low complexity" evidence="2">
    <location>
        <begin position="174"/>
        <end position="185"/>
    </location>
</feature>
<feature type="compositionally biased region" description="Basic and acidic residues" evidence="2">
    <location>
        <begin position="228"/>
        <end position="245"/>
    </location>
</feature>
<accession>A0A061AEA5</accession>
<dbReference type="EMBL" id="LK052936">
    <property type="protein sequence ID" value="CDR35894.1"/>
    <property type="molecule type" value="Genomic_DNA"/>
</dbReference>
<dbReference type="InterPro" id="IPR036249">
    <property type="entry name" value="Thioredoxin-like_sf"/>
</dbReference>
<sequence length="245" mass="26422">MDTNCTDCTPGSSNSAGKASPSANPASSVSRPDDPALFDSSTFEPPELGSSEGETPRLCIEFCDRCRWLHRATWTQTELFLTFPPSTHSSTGLRSISLVPRNAPETGGRFRVWLLRDTAQRDAQGKEKEKWRGWELVWDRKIEGGFPEMKELKQRIRNLIAPSQDLGHSDKPAKSSNPVSSSPSVDAPPPANTAAESVSKGPAGDVADDAEGVTLGAQGGAAPPAEEEGMRPLTKADFEPRFRCA</sequence>
<dbReference type="Gene3D" id="3.40.30.10">
    <property type="entry name" value="Glutaredoxin"/>
    <property type="match status" value="1"/>
</dbReference>
<evidence type="ECO:0000313" key="3">
    <source>
        <dbReference type="EMBL" id="CDR35894.1"/>
    </source>
</evidence>